<dbReference type="EMBL" id="JAULSN010000002">
    <property type="protein sequence ID" value="KAK3379514.1"/>
    <property type="molecule type" value="Genomic_DNA"/>
</dbReference>
<evidence type="ECO:0000313" key="2">
    <source>
        <dbReference type="Proteomes" id="UP001287356"/>
    </source>
</evidence>
<dbReference type="AlphaFoldDB" id="A0AAE0NDL5"/>
<sequence length="228" mass="24912">MRSWSAACWVHTYLLGRTSLEEPRSKCPSSCMEMPAMALRQGLKEGYLGKPGQVYKAAKSSCSSIRPPKLLIVNAVFLFYGGTRSQRSAKSRRVFCGSVRAPDDRTNCGEAEIVGAASILSRSCRDSFYHGMMSRHSGLYGTICDAGVYCDYDCDREGECDDTPGCIEGPSNYTVIHPLETETRANQVKACQECESRLRCAVTGLAGWLVGLAGRQASSSTIHQTPER</sequence>
<gene>
    <name evidence="1" type="ORF">B0T24DRAFT_160225</name>
</gene>
<organism evidence="1 2">
    <name type="scientific">Lasiosphaeria ovina</name>
    <dbReference type="NCBI Taxonomy" id="92902"/>
    <lineage>
        <taxon>Eukaryota</taxon>
        <taxon>Fungi</taxon>
        <taxon>Dikarya</taxon>
        <taxon>Ascomycota</taxon>
        <taxon>Pezizomycotina</taxon>
        <taxon>Sordariomycetes</taxon>
        <taxon>Sordariomycetidae</taxon>
        <taxon>Sordariales</taxon>
        <taxon>Lasiosphaeriaceae</taxon>
        <taxon>Lasiosphaeria</taxon>
    </lineage>
</organism>
<reference evidence="1" key="1">
    <citation type="journal article" date="2023" name="Mol. Phylogenet. Evol.">
        <title>Genome-scale phylogeny and comparative genomics of the fungal order Sordariales.</title>
        <authorList>
            <person name="Hensen N."/>
            <person name="Bonometti L."/>
            <person name="Westerberg I."/>
            <person name="Brannstrom I.O."/>
            <person name="Guillou S."/>
            <person name="Cros-Aarteil S."/>
            <person name="Calhoun S."/>
            <person name="Haridas S."/>
            <person name="Kuo A."/>
            <person name="Mondo S."/>
            <person name="Pangilinan J."/>
            <person name="Riley R."/>
            <person name="LaButti K."/>
            <person name="Andreopoulos B."/>
            <person name="Lipzen A."/>
            <person name="Chen C."/>
            <person name="Yan M."/>
            <person name="Daum C."/>
            <person name="Ng V."/>
            <person name="Clum A."/>
            <person name="Steindorff A."/>
            <person name="Ohm R.A."/>
            <person name="Martin F."/>
            <person name="Silar P."/>
            <person name="Natvig D.O."/>
            <person name="Lalanne C."/>
            <person name="Gautier V."/>
            <person name="Ament-Velasquez S.L."/>
            <person name="Kruys A."/>
            <person name="Hutchinson M.I."/>
            <person name="Powell A.J."/>
            <person name="Barry K."/>
            <person name="Miller A.N."/>
            <person name="Grigoriev I.V."/>
            <person name="Debuchy R."/>
            <person name="Gladieux P."/>
            <person name="Hiltunen Thoren M."/>
            <person name="Johannesson H."/>
        </authorList>
    </citation>
    <scope>NUCLEOTIDE SEQUENCE</scope>
    <source>
        <strain evidence="1">CBS 958.72</strain>
    </source>
</reference>
<evidence type="ECO:0000313" key="1">
    <source>
        <dbReference type="EMBL" id="KAK3379514.1"/>
    </source>
</evidence>
<keyword evidence="2" id="KW-1185">Reference proteome</keyword>
<protein>
    <submittedName>
        <fullName evidence="1">Uncharacterized protein</fullName>
    </submittedName>
</protein>
<accession>A0AAE0NDL5</accession>
<comment type="caution">
    <text evidence="1">The sequence shown here is derived from an EMBL/GenBank/DDBJ whole genome shotgun (WGS) entry which is preliminary data.</text>
</comment>
<dbReference type="Proteomes" id="UP001287356">
    <property type="component" value="Unassembled WGS sequence"/>
</dbReference>
<proteinExistence type="predicted"/>
<name>A0AAE0NDL5_9PEZI</name>
<reference evidence="1" key="2">
    <citation type="submission" date="2023-06" db="EMBL/GenBank/DDBJ databases">
        <authorList>
            <consortium name="Lawrence Berkeley National Laboratory"/>
            <person name="Haridas S."/>
            <person name="Hensen N."/>
            <person name="Bonometti L."/>
            <person name="Westerberg I."/>
            <person name="Brannstrom I.O."/>
            <person name="Guillou S."/>
            <person name="Cros-Aarteil S."/>
            <person name="Calhoun S."/>
            <person name="Kuo A."/>
            <person name="Mondo S."/>
            <person name="Pangilinan J."/>
            <person name="Riley R."/>
            <person name="Labutti K."/>
            <person name="Andreopoulos B."/>
            <person name="Lipzen A."/>
            <person name="Chen C."/>
            <person name="Yanf M."/>
            <person name="Daum C."/>
            <person name="Ng V."/>
            <person name="Clum A."/>
            <person name="Steindorff A."/>
            <person name="Ohm R."/>
            <person name="Martin F."/>
            <person name="Silar P."/>
            <person name="Natvig D."/>
            <person name="Lalanne C."/>
            <person name="Gautier V."/>
            <person name="Ament-Velasquez S.L."/>
            <person name="Kruys A."/>
            <person name="Hutchinson M.I."/>
            <person name="Powell A.J."/>
            <person name="Barry K."/>
            <person name="Miller A.N."/>
            <person name="Grigoriev I.V."/>
            <person name="Debuchy R."/>
            <person name="Gladieux P."/>
            <person name="Thoren M.H."/>
            <person name="Johannesson H."/>
        </authorList>
    </citation>
    <scope>NUCLEOTIDE SEQUENCE</scope>
    <source>
        <strain evidence="1">CBS 958.72</strain>
    </source>
</reference>